<dbReference type="AlphaFoldDB" id="A0A0C3JRT2"/>
<protein>
    <submittedName>
        <fullName evidence="2">Uncharacterized protein</fullName>
    </submittedName>
</protein>
<organism evidence="2 3">
    <name type="scientific">Pisolithus tinctorius Marx 270</name>
    <dbReference type="NCBI Taxonomy" id="870435"/>
    <lineage>
        <taxon>Eukaryota</taxon>
        <taxon>Fungi</taxon>
        <taxon>Dikarya</taxon>
        <taxon>Basidiomycota</taxon>
        <taxon>Agaricomycotina</taxon>
        <taxon>Agaricomycetes</taxon>
        <taxon>Agaricomycetidae</taxon>
        <taxon>Boletales</taxon>
        <taxon>Sclerodermatineae</taxon>
        <taxon>Pisolithaceae</taxon>
        <taxon>Pisolithus</taxon>
    </lineage>
</organism>
<proteinExistence type="predicted"/>
<feature type="compositionally biased region" description="Basic and acidic residues" evidence="1">
    <location>
        <begin position="13"/>
        <end position="25"/>
    </location>
</feature>
<keyword evidence="3" id="KW-1185">Reference proteome</keyword>
<reference evidence="2 3" key="1">
    <citation type="submission" date="2014-04" db="EMBL/GenBank/DDBJ databases">
        <authorList>
            <consortium name="DOE Joint Genome Institute"/>
            <person name="Kuo A."/>
            <person name="Kohler A."/>
            <person name="Costa M.D."/>
            <person name="Nagy L.G."/>
            <person name="Floudas D."/>
            <person name="Copeland A."/>
            <person name="Barry K.W."/>
            <person name="Cichocki N."/>
            <person name="Veneault-Fourrey C."/>
            <person name="LaButti K."/>
            <person name="Lindquist E.A."/>
            <person name="Lipzen A."/>
            <person name="Lundell T."/>
            <person name="Morin E."/>
            <person name="Murat C."/>
            <person name="Sun H."/>
            <person name="Tunlid A."/>
            <person name="Henrissat B."/>
            <person name="Grigoriev I.V."/>
            <person name="Hibbett D.S."/>
            <person name="Martin F."/>
            <person name="Nordberg H.P."/>
            <person name="Cantor M.N."/>
            <person name="Hua S.X."/>
        </authorList>
    </citation>
    <scope>NUCLEOTIDE SEQUENCE [LARGE SCALE GENOMIC DNA]</scope>
    <source>
        <strain evidence="2 3">Marx 270</strain>
    </source>
</reference>
<evidence type="ECO:0000313" key="2">
    <source>
        <dbReference type="EMBL" id="KIO11838.1"/>
    </source>
</evidence>
<evidence type="ECO:0000256" key="1">
    <source>
        <dbReference type="SAM" id="MobiDB-lite"/>
    </source>
</evidence>
<dbReference type="InParanoid" id="A0A0C3JRT2"/>
<name>A0A0C3JRT2_PISTI</name>
<dbReference type="EMBL" id="KN831949">
    <property type="protein sequence ID" value="KIO11838.1"/>
    <property type="molecule type" value="Genomic_DNA"/>
</dbReference>
<dbReference type="Proteomes" id="UP000054217">
    <property type="component" value="Unassembled WGS sequence"/>
</dbReference>
<accession>A0A0C3JRT2</accession>
<dbReference type="HOGENOM" id="CLU_1787606_0_0_1"/>
<feature type="region of interest" description="Disordered" evidence="1">
    <location>
        <begin position="1"/>
        <end position="30"/>
    </location>
</feature>
<evidence type="ECO:0000313" key="3">
    <source>
        <dbReference type="Proteomes" id="UP000054217"/>
    </source>
</evidence>
<sequence>MRTVQAACRNPCSHKDTEKQDRPAHQETTSCDQWSPCQTLFTYSVPIFPTRSDYREFLELANRRTTFSRFLRNVILDTPEIRSDIVVCRQLFLSVASLETRLARNSNTPLNVFIMSFPNEYYEPGYSFWTSSSPVSIAGGAFTYS</sequence>
<reference evidence="3" key="2">
    <citation type="submission" date="2015-01" db="EMBL/GenBank/DDBJ databases">
        <title>Evolutionary Origins and Diversification of the Mycorrhizal Mutualists.</title>
        <authorList>
            <consortium name="DOE Joint Genome Institute"/>
            <consortium name="Mycorrhizal Genomics Consortium"/>
            <person name="Kohler A."/>
            <person name="Kuo A."/>
            <person name="Nagy L.G."/>
            <person name="Floudas D."/>
            <person name="Copeland A."/>
            <person name="Barry K.W."/>
            <person name="Cichocki N."/>
            <person name="Veneault-Fourrey C."/>
            <person name="LaButti K."/>
            <person name="Lindquist E.A."/>
            <person name="Lipzen A."/>
            <person name="Lundell T."/>
            <person name="Morin E."/>
            <person name="Murat C."/>
            <person name="Riley R."/>
            <person name="Ohm R."/>
            <person name="Sun H."/>
            <person name="Tunlid A."/>
            <person name="Henrissat B."/>
            <person name="Grigoriev I.V."/>
            <person name="Hibbett D.S."/>
            <person name="Martin F."/>
        </authorList>
    </citation>
    <scope>NUCLEOTIDE SEQUENCE [LARGE SCALE GENOMIC DNA]</scope>
    <source>
        <strain evidence="3">Marx 270</strain>
    </source>
</reference>
<gene>
    <name evidence="2" type="ORF">M404DRAFT_800015</name>
</gene>